<dbReference type="Gene3D" id="3.40.50.720">
    <property type="entry name" value="NAD(P)-binding Rossmann-like Domain"/>
    <property type="match status" value="1"/>
</dbReference>
<dbReference type="Pfam" id="PF00106">
    <property type="entry name" value="adh_short"/>
    <property type="match status" value="1"/>
</dbReference>
<dbReference type="PRINTS" id="PR00081">
    <property type="entry name" value="GDHRDH"/>
</dbReference>
<dbReference type="Proteomes" id="UP000193450">
    <property type="component" value="Chromosome"/>
</dbReference>
<dbReference type="SUPFAM" id="SSF51735">
    <property type="entry name" value="NAD(P)-binding Rossmann-fold domains"/>
    <property type="match status" value="1"/>
</dbReference>
<evidence type="ECO:0000256" key="1">
    <source>
        <dbReference type="ARBA" id="ARBA00006484"/>
    </source>
</evidence>
<dbReference type="InterPro" id="IPR020904">
    <property type="entry name" value="Sc_DH/Rdtase_CS"/>
</dbReference>
<dbReference type="OrthoDB" id="286404at2"/>
<dbReference type="PROSITE" id="PS00061">
    <property type="entry name" value="ADH_SHORT"/>
    <property type="match status" value="1"/>
</dbReference>
<evidence type="ECO:0000313" key="5">
    <source>
        <dbReference type="EMBL" id="ARN75239.1"/>
    </source>
</evidence>
<keyword evidence="3" id="KW-0560">Oxidoreductase</keyword>
<evidence type="ECO:0000256" key="3">
    <source>
        <dbReference type="ARBA" id="ARBA00023002"/>
    </source>
</evidence>
<dbReference type="InterPro" id="IPR052178">
    <property type="entry name" value="Sec_Metab_Biosynth_SDR"/>
</dbReference>
<protein>
    <submittedName>
        <fullName evidence="5">3-oxoacyl-ACP reductase</fullName>
    </submittedName>
</protein>
<name>A0A1X9NIA6_9GAMM</name>
<dbReference type="GO" id="GO:0005829">
    <property type="term" value="C:cytosol"/>
    <property type="evidence" value="ECO:0007669"/>
    <property type="project" value="TreeGrafter"/>
</dbReference>
<reference evidence="5 6" key="1">
    <citation type="submission" date="2016-11" db="EMBL/GenBank/DDBJ databases">
        <title>Trade-off between light-utilization and light-protection in marine flavobacteria.</title>
        <authorList>
            <person name="Kumagai Y."/>
        </authorList>
    </citation>
    <scope>NUCLEOTIDE SEQUENCE [LARGE SCALE GENOMIC DNA]</scope>
    <source>
        <strain evidence="5 6">NBRC 107125</strain>
    </source>
</reference>
<dbReference type="AlphaFoldDB" id="A0A1X9NIA6"/>
<keyword evidence="6" id="KW-1185">Reference proteome</keyword>
<evidence type="ECO:0000256" key="4">
    <source>
        <dbReference type="RuleBase" id="RU000363"/>
    </source>
</evidence>
<comment type="similarity">
    <text evidence="1 4">Belongs to the short-chain dehydrogenases/reductases (SDR) family.</text>
</comment>
<dbReference type="STRING" id="716816.BST96_14610"/>
<evidence type="ECO:0000313" key="6">
    <source>
        <dbReference type="Proteomes" id="UP000193450"/>
    </source>
</evidence>
<keyword evidence="2" id="KW-0521">NADP</keyword>
<sequence>MKDLFSVAGKVALVTGGSRGIGAMIARGLVENGARVYITARKEEELTATAESLSALGECIAIPGDISTVSGLEMLVAVIAERESQLDILVNNAGATWGETIDAFPETGWDKVMDLNVKSPFFLIQKCLPLLRVSANAEDPARIINIASINGITYPGMPNYSYSASKAAMIQMTSHLAVDLVKEHINVNAIAPGLFPSKMTAFAVDGQEEAVGATIPRGRIGSPEDAAGTVIYLSSRASAWVVGHTLALDGGMIAAAG</sequence>
<organism evidence="5 6">
    <name type="scientific">Oceanicoccus sagamiensis</name>
    <dbReference type="NCBI Taxonomy" id="716816"/>
    <lineage>
        <taxon>Bacteria</taxon>
        <taxon>Pseudomonadati</taxon>
        <taxon>Pseudomonadota</taxon>
        <taxon>Gammaproteobacteria</taxon>
        <taxon>Cellvibrionales</taxon>
        <taxon>Spongiibacteraceae</taxon>
        <taxon>Oceanicoccus</taxon>
    </lineage>
</organism>
<evidence type="ECO:0000256" key="2">
    <source>
        <dbReference type="ARBA" id="ARBA00022857"/>
    </source>
</evidence>
<dbReference type="PANTHER" id="PTHR43618:SF8">
    <property type="entry name" value="7ALPHA-HYDROXYSTEROID DEHYDROGENASE"/>
    <property type="match status" value="1"/>
</dbReference>
<accession>A0A1X9NIA6</accession>
<proteinExistence type="inferred from homology"/>
<dbReference type="RefSeq" id="WP_085759414.1">
    <property type="nucleotide sequence ID" value="NZ_CP019343.1"/>
</dbReference>
<dbReference type="PANTHER" id="PTHR43618">
    <property type="entry name" value="7-ALPHA-HYDROXYSTEROID DEHYDROGENASE"/>
    <property type="match status" value="1"/>
</dbReference>
<dbReference type="FunFam" id="3.40.50.720:FF:000084">
    <property type="entry name" value="Short-chain dehydrogenase reductase"/>
    <property type="match status" value="1"/>
</dbReference>
<dbReference type="GO" id="GO:0008709">
    <property type="term" value="F:cholate 7-alpha-dehydrogenase (NAD+) activity"/>
    <property type="evidence" value="ECO:0007669"/>
    <property type="project" value="TreeGrafter"/>
</dbReference>
<gene>
    <name evidence="5" type="ORF">BST96_14610</name>
</gene>
<dbReference type="InterPro" id="IPR036291">
    <property type="entry name" value="NAD(P)-bd_dom_sf"/>
</dbReference>
<dbReference type="PRINTS" id="PR00080">
    <property type="entry name" value="SDRFAMILY"/>
</dbReference>
<dbReference type="InterPro" id="IPR002347">
    <property type="entry name" value="SDR_fam"/>
</dbReference>
<dbReference type="KEGG" id="osg:BST96_14610"/>
<dbReference type="EMBL" id="CP019343">
    <property type="protein sequence ID" value="ARN75239.1"/>
    <property type="molecule type" value="Genomic_DNA"/>
</dbReference>